<dbReference type="Proteomes" id="UP000000543">
    <property type="component" value="Chromosome"/>
</dbReference>
<accession>Q4L4M6</accession>
<reference evidence="1 2" key="1">
    <citation type="journal article" date="2005" name="J. Bacteriol.">
        <title>Whole-genome sequencing of Staphylococcus haemolyticus uncovers the extreme plasticity of its genome and the evolution of human-colonizing staphylococcal species.</title>
        <authorList>
            <person name="Takeuchi F."/>
            <person name="Watanabe S."/>
            <person name="Baba T."/>
            <person name="Yuzawa H."/>
            <person name="Ito T."/>
            <person name="Morimoto Y."/>
            <person name="Kuroda M."/>
            <person name="Cui L."/>
            <person name="Takahashi M."/>
            <person name="Ankai A."/>
            <person name="Baba S."/>
            <person name="Fukui S."/>
            <person name="Lee J.C."/>
            <person name="Hiramatsu K."/>
        </authorList>
    </citation>
    <scope>NUCLEOTIDE SEQUENCE [LARGE SCALE GENOMIC DNA]</scope>
    <source>
        <strain evidence="1 2">JCSC1435</strain>
    </source>
</reference>
<dbReference type="EMBL" id="AP006716">
    <property type="protein sequence ID" value="BAE05399.1"/>
    <property type="molecule type" value="Genomic_DNA"/>
</dbReference>
<gene>
    <name evidence="1" type="ordered locus">SH2090</name>
</gene>
<dbReference type="HOGENOM" id="CLU_3348869_0_0_9"/>
<name>Q4L4M6_STAHJ</name>
<organism evidence="1 2">
    <name type="scientific">Staphylococcus haemolyticus (strain JCSC1435)</name>
    <dbReference type="NCBI Taxonomy" id="279808"/>
    <lineage>
        <taxon>Bacteria</taxon>
        <taxon>Bacillati</taxon>
        <taxon>Bacillota</taxon>
        <taxon>Bacilli</taxon>
        <taxon>Bacillales</taxon>
        <taxon>Staphylococcaceae</taxon>
        <taxon>Staphylococcus</taxon>
    </lineage>
</organism>
<dbReference type="AlphaFoldDB" id="Q4L4M6"/>
<dbReference type="KEGG" id="sha:SH2090"/>
<proteinExistence type="predicted"/>
<sequence length="37" mass="4153">MKSSINALFIVLNGMLRSYINVTKTRTFVCYLGVSLV</sequence>
<protein>
    <submittedName>
        <fullName evidence="1">Uncharacterized protein</fullName>
    </submittedName>
</protein>
<evidence type="ECO:0000313" key="1">
    <source>
        <dbReference type="EMBL" id="BAE05399.1"/>
    </source>
</evidence>
<evidence type="ECO:0000313" key="2">
    <source>
        <dbReference type="Proteomes" id="UP000000543"/>
    </source>
</evidence>